<accession>A0AAW1L7B5</accession>
<proteinExistence type="predicted"/>
<dbReference type="Proteomes" id="UP001458880">
    <property type="component" value="Unassembled WGS sequence"/>
</dbReference>
<protein>
    <recommendedName>
        <fullName evidence="3">Ribosomal protein S14</fullName>
    </recommendedName>
</protein>
<dbReference type="AlphaFoldDB" id="A0AAW1L7B5"/>
<organism evidence="1 2">
    <name type="scientific">Popillia japonica</name>
    <name type="common">Japanese beetle</name>
    <dbReference type="NCBI Taxonomy" id="7064"/>
    <lineage>
        <taxon>Eukaryota</taxon>
        <taxon>Metazoa</taxon>
        <taxon>Ecdysozoa</taxon>
        <taxon>Arthropoda</taxon>
        <taxon>Hexapoda</taxon>
        <taxon>Insecta</taxon>
        <taxon>Pterygota</taxon>
        <taxon>Neoptera</taxon>
        <taxon>Endopterygota</taxon>
        <taxon>Coleoptera</taxon>
        <taxon>Polyphaga</taxon>
        <taxon>Scarabaeiformia</taxon>
        <taxon>Scarabaeidae</taxon>
        <taxon>Rutelinae</taxon>
        <taxon>Popillia</taxon>
    </lineage>
</organism>
<comment type="caution">
    <text evidence="1">The sequence shown here is derived from an EMBL/GenBank/DDBJ whole genome shotgun (WGS) entry which is preliminary data.</text>
</comment>
<gene>
    <name evidence="1" type="ORF">QE152_g15701</name>
</gene>
<evidence type="ECO:0000313" key="1">
    <source>
        <dbReference type="EMBL" id="KAK9729898.1"/>
    </source>
</evidence>
<dbReference type="EMBL" id="JASPKY010000156">
    <property type="protein sequence ID" value="KAK9729898.1"/>
    <property type="molecule type" value="Genomic_DNA"/>
</dbReference>
<evidence type="ECO:0008006" key="3">
    <source>
        <dbReference type="Google" id="ProtNLM"/>
    </source>
</evidence>
<name>A0AAW1L7B5_POPJA</name>
<reference evidence="1 2" key="1">
    <citation type="journal article" date="2024" name="BMC Genomics">
        <title>De novo assembly and annotation of Popillia japonica's genome with initial clues to its potential as an invasive pest.</title>
        <authorList>
            <person name="Cucini C."/>
            <person name="Boschi S."/>
            <person name="Funari R."/>
            <person name="Cardaioli E."/>
            <person name="Iannotti N."/>
            <person name="Marturano G."/>
            <person name="Paoli F."/>
            <person name="Bruttini M."/>
            <person name="Carapelli A."/>
            <person name="Frati F."/>
            <person name="Nardi F."/>
        </authorList>
    </citation>
    <scope>NUCLEOTIDE SEQUENCE [LARGE SCALE GENOMIC DNA]</scope>
    <source>
        <strain evidence="1">DMR45628</strain>
    </source>
</reference>
<keyword evidence="2" id="KW-1185">Reference proteome</keyword>
<sequence length="109" mass="12757">MTLKEVKTDPIKNSKPITRLQNRYRNRLQKMTLKEVKTDPIKNSKPITRLQNRYRNRFDDAAAYYPHKVQTFVALKLPNGIDAYFGFRSMLISDFAYCVDISANGNYYG</sequence>
<evidence type="ECO:0000313" key="2">
    <source>
        <dbReference type="Proteomes" id="UP001458880"/>
    </source>
</evidence>